<evidence type="ECO:0008006" key="5">
    <source>
        <dbReference type="Google" id="ProtNLM"/>
    </source>
</evidence>
<evidence type="ECO:0000313" key="3">
    <source>
        <dbReference type="EMBL" id="SFD64165.1"/>
    </source>
</evidence>
<accession>A0A1I1U0G8</accession>
<gene>
    <name evidence="3" type="ORF">SAMN02745121_00856</name>
</gene>
<dbReference type="STRING" id="54.SAMN02745121_00856"/>
<keyword evidence="2" id="KW-0732">Signal</keyword>
<evidence type="ECO:0000256" key="2">
    <source>
        <dbReference type="SAM" id="SignalP"/>
    </source>
</evidence>
<feature type="region of interest" description="Disordered" evidence="1">
    <location>
        <begin position="27"/>
        <end position="54"/>
    </location>
</feature>
<organism evidence="3 4">
    <name type="scientific">Nannocystis exedens</name>
    <dbReference type="NCBI Taxonomy" id="54"/>
    <lineage>
        <taxon>Bacteria</taxon>
        <taxon>Pseudomonadati</taxon>
        <taxon>Myxococcota</taxon>
        <taxon>Polyangia</taxon>
        <taxon>Nannocystales</taxon>
        <taxon>Nannocystaceae</taxon>
        <taxon>Nannocystis</taxon>
    </lineage>
</organism>
<sequence length="401" mass="42073">MHCVVVVLACLSLAACPSVIYQFHDSASPPAPATETSSETLSPGTEDTAAWPPPPTPTEGAVELCFDGVVSGAETDVDCGGPACPPCGPGQKCAGPWDCLDDLCIDNLCGLPPQCRVAEDCPPAPCRESLCDDEQCVYLDLDGIKCDDGDLCTDSDTCIAGQCLGSPRECGGFDGPCQQGFCNPNSGNCAIEFMNDGEPCEDGLTCTSGDFCAQGQCVGKPGPVWLTDFNDPGGWVFDPPWMIGPAIASACAANGFEDPPEDHSPDGENTLAGAEIGGCLPSEPLPDGACLTSPPIDALQLPAPVVLLYWSQLSAAPLPLRKPSSARVEVWSGKAWNSVFESKNEPFDEPEWTPHLIDITPFLNSALMVRFCHHHPEPGLPPVAGWSVDDVYIGPPECQPP</sequence>
<proteinExistence type="predicted"/>
<feature type="compositionally biased region" description="Polar residues" evidence="1">
    <location>
        <begin position="34"/>
        <end position="45"/>
    </location>
</feature>
<keyword evidence="4" id="KW-1185">Reference proteome</keyword>
<evidence type="ECO:0000313" key="4">
    <source>
        <dbReference type="Proteomes" id="UP000199400"/>
    </source>
</evidence>
<name>A0A1I1U0G8_9BACT</name>
<dbReference type="EMBL" id="FOMX01000003">
    <property type="protein sequence ID" value="SFD64165.1"/>
    <property type="molecule type" value="Genomic_DNA"/>
</dbReference>
<protein>
    <recommendedName>
        <fullName evidence="5">MAM domain-containing protein</fullName>
    </recommendedName>
</protein>
<feature type="chain" id="PRO_5011583407" description="MAM domain-containing protein" evidence="2">
    <location>
        <begin position="21"/>
        <end position="401"/>
    </location>
</feature>
<dbReference type="AlphaFoldDB" id="A0A1I1U0G8"/>
<dbReference type="RefSeq" id="WP_096329369.1">
    <property type="nucleotide sequence ID" value="NZ_FOMX01000003.1"/>
</dbReference>
<feature type="signal peptide" evidence="2">
    <location>
        <begin position="1"/>
        <end position="20"/>
    </location>
</feature>
<dbReference type="OrthoDB" id="1013954at2"/>
<reference evidence="4" key="1">
    <citation type="submission" date="2016-10" db="EMBL/GenBank/DDBJ databases">
        <authorList>
            <person name="Varghese N."/>
            <person name="Submissions S."/>
        </authorList>
    </citation>
    <scope>NUCLEOTIDE SEQUENCE [LARGE SCALE GENOMIC DNA]</scope>
    <source>
        <strain evidence="4">ATCC 25963</strain>
    </source>
</reference>
<dbReference type="Proteomes" id="UP000199400">
    <property type="component" value="Unassembled WGS sequence"/>
</dbReference>
<evidence type="ECO:0000256" key="1">
    <source>
        <dbReference type="SAM" id="MobiDB-lite"/>
    </source>
</evidence>